<dbReference type="Proteomes" id="UP000268014">
    <property type="component" value="Unassembled WGS sequence"/>
</dbReference>
<gene>
    <name evidence="2" type="ORF">HPLM_LOCUS16682</name>
</gene>
<evidence type="ECO:0000313" key="3">
    <source>
        <dbReference type="Proteomes" id="UP000268014"/>
    </source>
</evidence>
<proteinExistence type="predicted"/>
<evidence type="ECO:0000256" key="1">
    <source>
        <dbReference type="SAM" id="SignalP"/>
    </source>
</evidence>
<protein>
    <recommendedName>
        <fullName evidence="4">Secreted protein</fullName>
    </recommendedName>
</protein>
<feature type="chain" id="PRO_5018045924" description="Secreted protein" evidence="1">
    <location>
        <begin position="22"/>
        <end position="78"/>
    </location>
</feature>
<evidence type="ECO:0000313" key="2">
    <source>
        <dbReference type="EMBL" id="VDO61167.1"/>
    </source>
</evidence>
<reference evidence="2 3" key="1">
    <citation type="submission" date="2018-11" db="EMBL/GenBank/DDBJ databases">
        <authorList>
            <consortium name="Pathogen Informatics"/>
        </authorList>
    </citation>
    <scope>NUCLEOTIDE SEQUENCE [LARGE SCALE GENOMIC DNA]</scope>
    <source>
        <strain evidence="2 3">MHpl1</strain>
    </source>
</reference>
<keyword evidence="3" id="KW-1185">Reference proteome</keyword>
<sequence>MLCSRTLVLIVVCYCIHRLAPNHTAPYNYSSSVEWPTETESHPSFLHRNGWDSVRRLGPEFLQYENLFRNNAVFLRVE</sequence>
<dbReference type="EMBL" id="UZAF01019536">
    <property type="protein sequence ID" value="VDO61167.1"/>
    <property type="molecule type" value="Genomic_DNA"/>
</dbReference>
<evidence type="ECO:0008006" key="4">
    <source>
        <dbReference type="Google" id="ProtNLM"/>
    </source>
</evidence>
<name>A0A3P7XN96_HAEPC</name>
<feature type="signal peptide" evidence="1">
    <location>
        <begin position="1"/>
        <end position="21"/>
    </location>
</feature>
<keyword evidence="1" id="KW-0732">Signal</keyword>
<accession>A0A3P7XN96</accession>
<dbReference type="AlphaFoldDB" id="A0A3P7XN96"/>
<organism evidence="2 3">
    <name type="scientific">Haemonchus placei</name>
    <name type="common">Barber's pole worm</name>
    <dbReference type="NCBI Taxonomy" id="6290"/>
    <lineage>
        <taxon>Eukaryota</taxon>
        <taxon>Metazoa</taxon>
        <taxon>Ecdysozoa</taxon>
        <taxon>Nematoda</taxon>
        <taxon>Chromadorea</taxon>
        <taxon>Rhabditida</taxon>
        <taxon>Rhabditina</taxon>
        <taxon>Rhabditomorpha</taxon>
        <taxon>Strongyloidea</taxon>
        <taxon>Trichostrongylidae</taxon>
        <taxon>Haemonchus</taxon>
    </lineage>
</organism>